<evidence type="ECO:0000256" key="1">
    <source>
        <dbReference type="SAM" id="SignalP"/>
    </source>
</evidence>
<proteinExistence type="predicted"/>
<protein>
    <submittedName>
        <fullName evidence="2">Uncharacterized protein</fullName>
    </submittedName>
</protein>
<reference evidence="2" key="1">
    <citation type="submission" date="2014-12" db="EMBL/GenBank/DDBJ databases">
        <title>Insight into the proteome of Arion vulgaris.</title>
        <authorList>
            <person name="Aradska J."/>
            <person name="Bulat T."/>
            <person name="Smidak R."/>
            <person name="Sarate P."/>
            <person name="Gangsoo J."/>
            <person name="Sialana F."/>
            <person name="Bilban M."/>
            <person name="Lubec G."/>
        </authorList>
    </citation>
    <scope>NUCLEOTIDE SEQUENCE</scope>
    <source>
        <tissue evidence="2">Skin</tissue>
    </source>
</reference>
<keyword evidence="1" id="KW-0732">Signal</keyword>
<feature type="signal peptide" evidence="1">
    <location>
        <begin position="1"/>
        <end position="26"/>
    </location>
</feature>
<name>A0A0B6Z3S3_9EUPU</name>
<gene>
    <name evidence="2" type="primary">ORF45458</name>
</gene>
<organism evidence="2">
    <name type="scientific">Arion vulgaris</name>
    <dbReference type="NCBI Taxonomy" id="1028688"/>
    <lineage>
        <taxon>Eukaryota</taxon>
        <taxon>Metazoa</taxon>
        <taxon>Spiralia</taxon>
        <taxon>Lophotrochozoa</taxon>
        <taxon>Mollusca</taxon>
        <taxon>Gastropoda</taxon>
        <taxon>Heterobranchia</taxon>
        <taxon>Euthyneura</taxon>
        <taxon>Panpulmonata</taxon>
        <taxon>Eupulmonata</taxon>
        <taxon>Stylommatophora</taxon>
        <taxon>Helicina</taxon>
        <taxon>Arionoidea</taxon>
        <taxon>Arionidae</taxon>
        <taxon>Arion</taxon>
    </lineage>
</organism>
<evidence type="ECO:0000313" key="2">
    <source>
        <dbReference type="EMBL" id="CEK62541.1"/>
    </source>
</evidence>
<feature type="chain" id="PRO_5002112078" evidence="1">
    <location>
        <begin position="27"/>
        <end position="56"/>
    </location>
</feature>
<sequence>QIKMKPKLTALTQYLIIGFLCTQAASDNCSCVIQKDCDHPIKDVGIKKEDHHSYKK</sequence>
<dbReference type="EMBL" id="HACG01015676">
    <property type="protein sequence ID" value="CEK62541.1"/>
    <property type="molecule type" value="Transcribed_RNA"/>
</dbReference>
<accession>A0A0B6Z3S3</accession>
<feature type="non-terminal residue" evidence="2">
    <location>
        <position position="1"/>
    </location>
</feature>
<dbReference type="AlphaFoldDB" id="A0A0B6Z3S3"/>